<dbReference type="InterPro" id="IPR027417">
    <property type="entry name" value="P-loop_NTPase"/>
</dbReference>
<dbReference type="Pfam" id="PF13087">
    <property type="entry name" value="AAA_12"/>
    <property type="match status" value="1"/>
</dbReference>
<accession>A0AAN5CRS8</accession>
<dbReference type="InterPro" id="IPR047187">
    <property type="entry name" value="SF1_C_Upf1"/>
</dbReference>
<dbReference type="EMBL" id="BTRK01000004">
    <property type="protein sequence ID" value="GMR49397.1"/>
    <property type="molecule type" value="Genomic_DNA"/>
</dbReference>
<keyword evidence="10" id="KW-1185">Reference proteome</keyword>
<protein>
    <recommendedName>
        <fullName evidence="11">AAA protein</fullName>
    </recommendedName>
</protein>
<evidence type="ECO:0000256" key="4">
    <source>
        <dbReference type="ARBA" id="ARBA00022806"/>
    </source>
</evidence>
<feature type="domain" description="DNA2/NAM7 helicase-like C-terminal" evidence="8">
    <location>
        <begin position="426"/>
        <end position="598"/>
    </location>
</feature>
<dbReference type="InterPro" id="IPR050534">
    <property type="entry name" value="Coronavir_polyprotein_1ab"/>
</dbReference>
<dbReference type="AlphaFoldDB" id="A0AAN5CRS8"/>
<evidence type="ECO:0000259" key="8">
    <source>
        <dbReference type="Pfam" id="PF13087"/>
    </source>
</evidence>
<dbReference type="InterPro" id="IPR041679">
    <property type="entry name" value="DNA2/NAM7-like_C"/>
</dbReference>
<evidence type="ECO:0000256" key="1">
    <source>
        <dbReference type="ARBA" id="ARBA00007913"/>
    </source>
</evidence>
<dbReference type="GO" id="GO:0043139">
    <property type="term" value="F:5'-3' DNA helicase activity"/>
    <property type="evidence" value="ECO:0007669"/>
    <property type="project" value="TreeGrafter"/>
</dbReference>
<dbReference type="Gene3D" id="3.40.50.300">
    <property type="entry name" value="P-loop containing nucleotide triphosphate hydrolases"/>
    <property type="match status" value="2"/>
</dbReference>
<sequence>VRVSMRSSGAAHLYPVEPPLVPQAGRPRGENIIPAGDEQNGVHEPDSYISRVRDVRTSAQREARVVSRVRALTDAEAARIEDRLGSFHAFGQLGDVELMDELFRLGCRLREIDARGADADADTGEMRIDESVILKSLVDETAGPLAKCRPSLEAIYGRLGAHTLPTEPPGLRLNAAQARAVHFYTMDAAPRVFCILSPPGSGKTTVAAAMAAAVARNTREAPVSFLRRQTTGGEVQLLLSVQNVAVDNMGAALKTMEYGGGLVYNMKATAKLNPYMPAPFDFLDLAGEDSLKGWRTLRGPMEMEKKAKSRKYDKEKKVYEETLTTARREFEKNLSPKIILSTVEMVLQKMFTKSKLCEALDRVTRVIVDEASLLTEAALLCLLRRFPQAQLVLIGDDNQLPPFMYDERILGHELAGRPALTVALKNTRMTLVELKEVYRAPPSLVAPYNKLAYKNKLVSRMPEGESPLSVVGLVHSGCPQLLLIEVDGKQEREEKSMSLYNEKEIKTLQKLLSKFPREWKEEIMVICLYKEQKKRLQAVLDKDFTILTVDSAQGKEKPIVILLTTRTQIPKEGAFFNSKERCNVSVSRQQKALIVLGYAPLLTMNQPWSTVVNGDDFTKIRADDI</sequence>
<evidence type="ECO:0000256" key="6">
    <source>
        <dbReference type="SAM" id="MobiDB-lite"/>
    </source>
</evidence>
<proteinExistence type="inferred from homology"/>
<organism evidence="9 10">
    <name type="scientific">Pristionchus mayeri</name>
    <dbReference type="NCBI Taxonomy" id="1317129"/>
    <lineage>
        <taxon>Eukaryota</taxon>
        <taxon>Metazoa</taxon>
        <taxon>Ecdysozoa</taxon>
        <taxon>Nematoda</taxon>
        <taxon>Chromadorea</taxon>
        <taxon>Rhabditida</taxon>
        <taxon>Rhabditina</taxon>
        <taxon>Diplogasteromorpha</taxon>
        <taxon>Diplogasteroidea</taxon>
        <taxon>Neodiplogasteridae</taxon>
        <taxon>Pristionchus</taxon>
    </lineage>
</organism>
<keyword evidence="5" id="KW-0067">ATP-binding</keyword>
<evidence type="ECO:0000256" key="5">
    <source>
        <dbReference type="ARBA" id="ARBA00022840"/>
    </source>
</evidence>
<dbReference type="Pfam" id="PF13086">
    <property type="entry name" value="AAA_11"/>
    <property type="match status" value="1"/>
</dbReference>
<feature type="non-terminal residue" evidence="9">
    <location>
        <position position="1"/>
    </location>
</feature>
<evidence type="ECO:0008006" key="11">
    <source>
        <dbReference type="Google" id="ProtNLM"/>
    </source>
</evidence>
<dbReference type="GO" id="GO:0016787">
    <property type="term" value="F:hydrolase activity"/>
    <property type="evidence" value="ECO:0007669"/>
    <property type="project" value="UniProtKB-KW"/>
</dbReference>
<dbReference type="GO" id="GO:0005524">
    <property type="term" value="F:ATP binding"/>
    <property type="evidence" value="ECO:0007669"/>
    <property type="project" value="UniProtKB-KW"/>
</dbReference>
<feature type="region of interest" description="Disordered" evidence="6">
    <location>
        <begin position="14"/>
        <end position="44"/>
    </location>
</feature>
<evidence type="ECO:0000313" key="9">
    <source>
        <dbReference type="EMBL" id="GMR49397.1"/>
    </source>
</evidence>
<evidence type="ECO:0000259" key="7">
    <source>
        <dbReference type="Pfam" id="PF13086"/>
    </source>
</evidence>
<keyword evidence="3" id="KW-0378">Hydrolase</keyword>
<keyword evidence="2" id="KW-0547">Nucleotide-binding</keyword>
<gene>
    <name evidence="9" type="ORF">PMAYCL1PPCAC_19592</name>
</gene>
<reference evidence="10" key="1">
    <citation type="submission" date="2022-10" db="EMBL/GenBank/DDBJ databases">
        <title>Genome assembly of Pristionchus species.</title>
        <authorList>
            <person name="Yoshida K."/>
            <person name="Sommer R.J."/>
        </authorList>
    </citation>
    <scope>NUCLEOTIDE SEQUENCE [LARGE SCALE GENOMIC DNA]</scope>
    <source>
        <strain evidence="10">RS5460</strain>
    </source>
</reference>
<comment type="caution">
    <text evidence="9">The sequence shown here is derived from an EMBL/GenBank/DDBJ whole genome shotgun (WGS) entry which is preliminary data.</text>
</comment>
<evidence type="ECO:0000256" key="2">
    <source>
        <dbReference type="ARBA" id="ARBA00022741"/>
    </source>
</evidence>
<dbReference type="CDD" id="cd18808">
    <property type="entry name" value="SF1_C_Upf1"/>
    <property type="match status" value="1"/>
</dbReference>
<dbReference type="InterPro" id="IPR041677">
    <property type="entry name" value="DNA2/NAM7_AAA_11"/>
</dbReference>
<evidence type="ECO:0000256" key="3">
    <source>
        <dbReference type="ARBA" id="ARBA00022801"/>
    </source>
</evidence>
<feature type="non-terminal residue" evidence="9">
    <location>
        <position position="625"/>
    </location>
</feature>
<dbReference type="PANTHER" id="PTHR43788">
    <property type="entry name" value="DNA2/NAM7 HELICASE FAMILY MEMBER"/>
    <property type="match status" value="1"/>
</dbReference>
<feature type="domain" description="DNA2/NAM7 helicase helicase" evidence="7">
    <location>
        <begin position="303"/>
        <end position="404"/>
    </location>
</feature>
<dbReference type="PANTHER" id="PTHR43788:SF16">
    <property type="entry name" value="HELICASE WITH ZINC FINGER 2"/>
    <property type="match status" value="1"/>
</dbReference>
<dbReference type="Proteomes" id="UP001328107">
    <property type="component" value="Unassembled WGS sequence"/>
</dbReference>
<dbReference type="SUPFAM" id="SSF52540">
    <property type="entry name" value="P-loop containing nucleoside triphosphate hydrolases"/>
    <property type="match status" value="1"/>
</dbReference>
<keyword evidence="4" id="KW-0347">Helicase</keyword>
<evidence type="ECO:0000313" key="10">
    <source>
        <dbReference type="Proteomes" id="UP001328107"/>
    </source>
</evidence>
<comment type="similarity">
    <text evidence="1">Belongs to the DNA2/NAM7 helicase family.</text>
</comment>
<name>A0AAN5CRS8_9BILA</name>